<evidence type="ECO:0000256" key="1">
    <source>
        <dbReference type="SAM" id="MobiDB-lite"/>
    </source>
</evidence>
<evidence type="ECO:0000313" key="3">
    <source>
        <dbReference type="Proteomes" id="UP000265520"/>
    </source>
</evidence>
<protein>
    <submittedName>
        <fullName evidence="2">RNA recognition motif (RRM) superfamily protein</fullName>
    </submittedName>
</protein>
<dbReference type="PANTHER" id="PTHR12999">
    <property type="entry name" value="ZINC FINGER RAN-BINDING DOMAIN-CONTAINING PROTEIN 2 ZRANB2-RELATED"/>
    <property type="match status" value="1"/>
</dbReference>
<dbReference type="PANTHER" id="PTHR12999:SF17">
    <property type="entry name" value="ZINC FINGER RAN-BINDING DOMAIN-CONTAINING PROTEIN 2"/>
    <property type="match status" value="1"/>
</dbReference>
<proteinExistence type="predicted"/>
<dbReference type="EMBL" id="LXQA010055407">
    <property type="protein sequence ID" value="MCI04434.1"/>
    <property type="molecule type" value="Genomic_DNA"/>
</dbReference>
<accession>A0A392NYA9</accession>
<reference evidence="2 3" key="1">
    <citation type="journal article" date="2018" name="Front. Plant Sci.">
        <title>Red Clover (Trifolium pratense) and Zigzag Clover (T. medium) - A Picture of Genomic Similarities and Differences.</title>
        <authorList>
            <person name="Dluhosova J."/>
            <person name="Istvanek J."/>
            <person name="Nedelnik J."/>
            <person name="Repkova J."/>
        </authorList>
    </citation>
    <scope>NUCLEOTIDE SEQUENCE [LARGE SCALE GENOMIC DNA]</scope>
    <source>
        <strain evidence="3">cv. 10/8</strain>
        <tissue evidence="2">Leaf</tissue>
    </source>
</reference>
<sequence length="77" mass="8787">MQGGRAGGYKELDEEEIEETKRRRRQAEDDGELYDEFGNLKKKFRAKTQQSEAARVLPGSGRAGWEVEDLGNVAWLE</sequence>
<comment type="caution">
    <text evidence="2">The sequence shown here is derived from an EMBL/GenBank/DDBJ whole genome shotgun (WGS) entry which is preliminary data.</text>
</comment>
<name>A0A392NYA9_9FABA</name>
<dbReference type="Proteomes" id="UP000265520">
    <property type="component" value="Unassembled WGS sequence"/>
</dbReference>
<dbReference type="AlphaFoldDB" id="A0A392NYA9"/>
<keyword evidence="3" id="KW-1185">Reference proteome</keyword>
<organism evidence="2 3">
    <name type="scientific">Trifolium medium</name>
    <dbReference type="NCBI Taxonomy" id="97028"/>
    <lineage>
        <taxon>Eukaryota</taxon>
        <taxon>Viridiplantae</taxon>
        <taxon>Streptophyta</taxon>
        <taxon>Embryophyta</taxon>
        <taxon>Tracheophyta</taxon>
        <taxon>Spermatophyta</taxon>
        <taxon>Magnoliopsida</taxon>
        <taxon>eudicotyledons</taxon>
        <taxon>Gunneridae</taxon>
        <taxon>Pentapetalae</taxon>
        <taxon>rosids</taxon>
        <taxon>fabids</taxon>
        <taxon>Fabales</taxon>
        <taxon>Fabaceae</taxon>
        <taxon>Papilionoideae</taxon>
        <taxon>50 kb inversion clade</taxon>
        <taxon>NPAAA clade</taxon>
        <taxon>Hologalegina</taxon>
        <taxon>IRL clade</taxon>
        <taxon>Trifolieae</taxon>
        <taxon>Trifolium</taxon>
    </lineage>
</organism>
<feature type="region of interest" description="Disordered" evidence="1">
    <location>
        <begin position="1"/>
        <end position="30"/>
    </location>
</feature>
<evidence type="ECO:0000313" key="2">
    <source>
        <dbReference type="EMBL" id="MCI04434.1"/>
    </source>
</evidence>